<evidence type="ECO:0000259" key="10">
    <source>
        <dbReference type="Pfam" id="PF01743"/>
    </source>
</evidence>
<proteinExistence type="evidence at transcript level"/>
<dbReference type="PANTHER" id="PTHR46173">
    <property type="entry name" value="CCA TRNA NUCLEOTIDYLTRANSFERASE 1, MITOCHONDRIAL"/>
    <property type="match status" value="1"/>
</dbReference>
<dbReference type="CDD" id="cd05398">
    <property type="entry name" value="NT_ClassII-CCAase"/>
    <property type="match status" value="1"/>
</dbReference>
<keyword evidence="8" id="KW-0460">Magnesium</keyword>
<evidence type="ECO:0000256" key="2">
    <source>
        <dbReference type="ARBA" id="ARBA00007265"/>
    </source>
</evidence>
<evidence type="ECO:0000256" key="4">
    <source>
        <dbReference type="ARBA" id="ARBA00022694"/>
    </source>
</evidence>
<dbReference type="GO" id="GO:0016779">
    <property type="term" value="F:nucleotidyltransferase activity"/>
    <property type="evidence" value="ECO:0007669"/>
    <property type="project" value="UniProtKB-KW"/>
</dbReference>
<dbReference type="SUPFAM" id="SSF81301">
    <property type="entry name" value="Nucleotidyltransferase"/>
    <property type="match status" value="1"/>
</dbReference>
<accession>A0A6F9DUY7</accession>
<reference evidence="12" key="1">
    <citation type="submission" date="2020-04" db="EMBL/GenBank/DDBJ databases">
        <authorList>
            <person name="Neveu A P."/>
        </authorList>
    </citation>
    <scope>NUCLEOTIDE SEQUENCE</scope>
    <source>
        <tissue evidence="12">Whole embryo</tissue>
    </source>
</reference>
<name>A0A6F9DUY7_9ASCI</name>
<evidence type="ECO:0000256" key="9">
    <source>
        <dbReference type="RuleBase" id="RU003953"/>
    </source>
</evidence>
<evidence type="ECO:0000256" key="3">
    <source>
        <dbReference type="ARBA" id="ARBA00022679"/>
    </source>
</evidence>
<organism evidence="12">
    <name type="scientific">Phallusia mammillata</name>
    <dbReference type="NCBI Taxonomy" id="59560"/>
    <lineage>
        <taxon>Eukaryota</taxon>
        <taxon>Metazoa</taxon>
        <taxon>Chordata</taxon>
        <taxon>Tunicata</taxon>
        <taxon>Ascidiacea</taxon>
        <taxon>Phlebobranchia</taxon>
        <taxon>Ascidiidae</taxon>
        <taxon>Phallusia</taxon>
    </lineage>
</organism>
<evidence type="ECO:0000256" key="7">
    <source>
        <dbReference type="ARBA" id="ARBA00022741"/>
    </source>
</evidence>
<keyword evidence="3 9" id="KW-0808">Transferase</keyword>
<dbReference type="InterPro" id="IPR050264">
    <property type="entry name" value="Bact_CCA-adding_enz_type3_sf"/>
</dbReference>
<keyword evidence="9" id="KW-0694">RNA-binding</keyword>
<evidence type="ECO:0000256" key="8">
    <source>
        <dbReference type="ARBA" id="ARBA00022842"/>
    </source>
</evidence>
<dbReference type="GO" id="GO:0000166">
    <property type="term" value="F:nucleotide binding"/>
    <property type="evidence" value="ECO:0007669"/>
    <property type="project" value="UniProtKB-KW"/>
</dbReference>
<comment type="cofactor">
    <cofactor evidence="1">
        <name>Mg(2+)</name>
        <dbReference type="ChEBI" id="CHEBI:18420"/>
    </cofactor>
</comment>
<keyword evidence="4" id="KW-0819">tRNA processing</keyword>
<dbReference type="Gene3D" id="1.10.3090.10">
    <property type="entry name" value="cca-adding enzyme, domain 2"/>
    <property type="match status" value="1"/>
</dbReference>
<keyword evidence="5" id="KW-0548">Nucleotidyltransferase</keyword>
<dbReference type="Gene3D" id="3.30.460.10">
    <property type="entry name" value="Beta Polymerase, domain 2"/>
    <property type="match status" value="1"/>
</dbReference>
<dbReference type="InterPro" id="IPR002646">
    <property type="entry name" value="PolA_pol_head_dom"/>
</dbReference>
<keyword evidence="6" id="KW-0479">Metal-binding</keyword>
<dbReference type="EMBL" id="LR791405">
    <property type="protein sequence ID" value="CAB3267267.1"/>
    <property type="molecule type" value="mRNA"/>
</dbReference>
<keyword evidence="7" id="KW-0547">Nucleotide-binding</keyword>
<evidence type="ECO:0000256" key="6">
    <source>
        <dbReference type="ARBA" id="ARBA00022723"/>
    </source>
</evidence>
<dbReference type="GO" id="GO:0046872">
    <property type="term" value="F:metal ion binding"/>
    <property type="evidence" value="ECO:0007669"/>
    <property type="project" value="UniProtKB-KW"/>
</dbReference>
<evidence type="ECO:0000313" key="12">
    <source>
        <dbReference type="EMBL" id="CAB3267267.1"/>
    </source>
</evidence>
<dbReference type="GO" id="GO:0001680">
    <property type="term" value="P:tRNA 3'-terminal CCA addition"/>
    <property type="evidence" value="ECO:0007669"/>
    <property type="project" value="UniProtKB-ARBA"/>
</dbReference>
<dbReference type="PANTHER" id="PTHR46173:SF1">
    <property type="entry name" value="CCA TRNA NUCLEOTIDYLTRANSFERASE 1, MITOCHONDRIAL"/>
    <property type="match status" value="1"/>
</dbReference>
<evidence type="ECO:0000256" key="5">
    <source>
        <dbReference type="ARBA" id="ARBA00022695"/>
    </source>
</evidence>
<dbReference type="AlphaFoldDB" id="A0A6F9DUY7"/>
<dbReference type="Pfam" id="PF12627">
    <property type="entry name" value="PolyA_pol_RNAbd"/>
    <property type="match status" value="1"/>
</dbReference>
<sequence length="490" mass="56418">MWPLQRFCGVVHRSFNSLRLLEIFRYRQLSNITVSKARFSSKAASQMLSADICKQPEPTANVKINTPQFQSLFTEGLKTVQKLFKDNNYELRLCGGAVRDLLMNKEPKDIDLATVATPDQMVAMFEKQNIRLISANGISHGTVTCRIAEQNMEITTLRIDKVTDGRHAEVVFTDDWFLDASRRDLTFNAMFLTLDGQLIDFYNGKDDLENLRVKFVGEAEQRIKEDFLRILRYFRFFGKIADDNTKHDIETLNCITQNAHGLAGISGERLWMELKLILCGRFVFESFKCMHQCGLFPYLGLPSEFNSDLLETVCAKARHLNMHHVTPLAALFNTLNEVDICCEKLKLSNAEYHILWFIVAYKHTLPKGNDRFNAYMEMLVSGYRFRQELLSNLHELLKFAGDIEALDYFTNFKVPSFPLGGEEVKSRGQIKGKQIAPAMSTLFAIWRHSGYTLSKQQLLEHFGPDTNWTDLQAMYPQIETKFAPKKRRKL</sequence>
<evidence type="ECO:0000259" key="11">
    <source>
        <dbReference type="Pfam" id="PF12627"/>
    </source>
</evidence>
<comment type="similarity">
    <text evidence="2 9">Belongs to the tRNA nucleotidyltransferase/poly(A) polymerase family.</text>
</comment>
<gene>
    <name evidence="12" type="primary">Trnt1</name>
</gene>
<dbReference type="InterPro" id="IPR032828">
    <property type="entry name" value="PolyA_RNA-bd"/>
</dbReference>
<feature type="domain" description="tRNA nucleotidyltransferase/poly(A) polymerase RNA and SrmB- binding" evidence="11">
    <location>
        <begin position="249"/>
        <end position="299"/>
    </location>
</feature>
<protein>
    <submittedName>
        <fullName evidence="12">CCA tRNA nucleotidyltransferase 1, mitochondrial-like</fullName>
    </submittedName>
</protein>
<dbReference type="SUPFAM" id="SSF81891">
    <property type="entry name" value="Poly A polymerase C-terminal region-like"/>
    <property type="match status" value="1"/>
</dbReference>
<evidence type="ECO:0000256" key="1">
    <source>
        <dbReference type="ARBA" id="ARBA00001946"/>
    </source>
</evidence>
<dbReference type="GO" id="GO:0005739">
    <property type="term" value="C:mitochondrion"/>
    <property type="evidence" value="ECO:0007669"/>
    <property type="project" value="TreeGrafter"/>
</dbReference>
<dbReference type="Pfam" id="PF01743">
    <property type="entry name" value="PolyA_pol"/>
    <property type="match status" value="1"/>
</dbReference>
<dbReference type="GO" id="GO:0000049">
    <property type="term" value="F:tRNA binding"/>
    <property type="evidence" value="ECO:0007669"/>
    <property type="project" value="TreeGrafter"/>
</dbReference>
<dbReference type="GO" id="GO:1990180">
    <property type="term" value="P:mitochondrial tRNA 3'-end processing"/>
    <property type="evidence" value="ECO:0007669"/>
    <property type="project" value="TreeGrafter"/>
</dbReference>
<feature type="domain" description="Poly A polymerase head" evidence="10">
    <location>
        <begin position="91"/>
        <end position="212"/>
    </location>
</feature>
<dbReference type="InterPro" id="IPR043519">
    <property type="entry name" value="NT_sf"/>
</dbReference>